<dbReference type="GO" id="GO:0019369">
    <property type="term" value="P:arachidonate metabolic process"/>
    <property type="evidence" value="ECO:0007669"/>
    <property type="project" value="TreeGrafter"/>
</dbReference>
<evidence type="ECO:0000256" key="10">
    <source>
        <dbReference type="ARBA" id="ARBA00022989"/>
    </source>
</evidence>
<keyword evidence="7" id="KW-0378">Hydrolase</keyword>
<evidence type="ECO:0000256" key="1">
    <source>
        <dbReference type="ARBA" id="ARBA00001913"/>
    </source>
</evidence>
<dbReference type="SUPFAM" id="SSF53474">
    <property type="entry name" value="alpha/beta-Hydrolases"/>
    <property type="match status" value="1"/>
</dbReference>
<dbReference type="InterPro" id="IPR029058">
    <property type="entry name" value="AB_hydrolase_fold"/>
</dbReference>
<evidence type="ECO:0000256" key="11">
    <source>
        <dbReference type="ARBA" id="ARBA00023098"/>
    </source>
</evidence>
<dbReference type="GO" id="GO:0046872">
    <property type="term" value="F:metal ion binding"/>
    <property type="evidence" value="ECO:0007669"/>
    <property type="project" value="UniProtKB-KW"/>
</dbReference>
<proteinExistence type="predicted"/>
<dbReference type="OrthoDB" id="438440at2759"/>
<sequence>MSQEFEGPVKQEESNIQDTSQISKCTNPEIPDISNSVGAKGKHKDLMIESNFEPETQSMIDELEKHVDELDQINKLDFPHEVLIKLDTPVSEGEQNEANYLSDATSDYTSGDENVLTEEPESIPTIENVKSHEKRESIDDFEKAWRDFDWSCAQLSPKRTDSNRVYSNSCTINNLSHFKSFSPRKILSYNSRRTFNLQDSVISNKDSKIKSENVEEQIQKQSKFVAAEKSNQLKEITTLNVVTTTLSTNEQTVQEYKGQISVERRSEGSSDSLLSSDILPDMMLVRIKSVEFNSSQKINPKAKTSFRLVIHSVTHHTKPSISIEEKLRKMFLFPFDYHSYVFDALKFDVYDHGSFLNTKKRLGRSIVRLRNLKEAILNKKEFEGTFPLETVEFPNSHEVGTILLNIKFHYPDDPPLTPPTPSQPSIVRSKSDSVVTKQRSISDVSIKISDADESELDNIILPENKPLGILDMVLSQETRDAIKEITVLYHAFFDHGWRLTKLEFLKAYMLLEKYYTQKPNPVTGNLFHNSEKIKVAQYYLKYSMASYGSFLFNFFGYGHNMAPLNAFRMNSDRKAVQDFFGLDKGDIICWEYGQRTVSVPNYMIVRDPETNSIVISIRGTMNITDAITDVLTHYEPWNGGVVHRGILRSAQYLVNHSLADIRSAVAKFKSNAIQVVGHSLGASISSIVTILLREQCKDLLARGVDIHAWNFATAPCCSLDLSCDPESVKCIDNFINENDIIPRLSYGNLMDFKELVKFAASELKNEIYKKLNSRDKLTKIIAAIDDYRTSLKLNSSEQKLYIPGNIYYLYKGFHRFYTKDIVCEVSRPDLFTDVSLRRNWLFHHFPDRYDKKFKGVLKYLAKKMNDQELDREKRFRRKWKKIEDIESVGEEGGRAERWISRSGHI</sequence>
<evidence type="ECO:0000313" key="18">
    <source>
        <dbReference type="Proteomes" id="UP000789342"/>
    </source>
</evidence>
<evidence type="ECO:0000256" key="4">
    <source>
        <dbReference type="ARBA" id="ARBA00022553"/>
    </source>
</evidence>
<evidence type="ECO:0000256" key="15">
    <source>
        <dbReference type="SAM" id="MobiDB-lite"/>
    </source>
</evidence>
<keyword evidence="10" id="KW-1133">Transmembrane helix</keyword>
<accession>A0A9N8ZYM7</accession>
<keyword evidence="9" id="KW-0442">Lipid degradation</keyword>
<keyword evidence="6" id="KW-0479">Metal-binding</keyword>
<reference evidence="17" key="1">
    <citation type="submission" date="2021-06" db="EMBL/GenBank/DDBJ databases">
        <authorList>
            <person name="Kallberg Y."/>
            <person name="Tangrot J."/>
            <person name="Rosling A."/>
        </authorList>
    </citation>
    <scope>NUCLEOTIDE SEQUENCE</scope>
    <source>
        <strain evidence="17">CL551</strain>
    </source>
</reference>
<dbReference type="EMBL" id="CAJVPV010001897">
    <property type="protein sequence ID" value="CAG8511694.1"/>
    <property type="molecule type" value="Genomic_DNA"/>
</dbReference>
<dbReference type="AlphaFoldDB" id="A0A9N8ZYM7"/>
<feature type="domain" description="Fungal lipase-type" evidence="16">
    <location>
        <begin position="614"/>
        <end position="746"/>
    </location>
</feature>
<evidence type="ECO:0000313" key="17">
    <source>
        <dbReference type="EMBL" id="CAG8511694.1"/>
    </source>
</evidence>
<dbReference type="GO" id="GO:0016298">
    <property type="term" value="F:lipase activity"/>
    <property type="evidence" value="ECO:0007669"/>
    <property type="project" value="TreeGrafter"/>
</dbReference>
<dbReference type="Proteomes" id="UP000789342">
    <property type="component" value="Unassembled WGS sequence"/>
</dbReference>
<evidence type="ECO:0000256" key="13">
    <source>
        <dbReference type="ARBA" id="ARBA00024531"/>
    </source>
</evidence>
<keyword evidence="11" id="KW-0443">Lipid metabolism</keyword>
<dbReference type="InterPro" id="IPR052214">
    <property type="entry name" value="DAG_Lipase-Related"/>
</dbReference>
<evidence type="ECO:0000256" key="12">
    <source>
        <dbReference type="ARBA" id="ARBA00023136"/>
    </source>
</evidence>
<comment type="cofactor">
    <cofactor evidence="1">
        <name>Ca(2+)</name>
        <dbReference type="ChEBI" id="CHEBI:29108"/>
    </cofactor>
</comment>
<keyword evidence="12" id="KW-0472">Membrane</keyword>
<comment type="caution">
    <text evidence="17">The sequence shown here is derived from an EMBL/GenBank/DDBJ whole genome shotgun (WGS) entry which is preliminary data.</text>
</comment>
<evidence type="ECO:0000256" key="3">
    <source>
        <dbReference type="ARBA" id="ARBA00022475"/>
    </source>
</evidence>
<organism evidence="17 18">
    <name type="scientific">Acaulospora morrowiae</name>
    <dbReference type="NCBI Taxonomy" id="94023"/>
    <lineage>
        <taxon>Eukaryota</taxon>
        <taxon>Fungi</taxon>
        <taxon>Fungi incertae sedis</taxon>
        <taxon>Mucoromycota</taxon>
        <taxon>Glomeromycotina</taxon>
        <taxon>Glomeromycetes</taxon>
        <taxon>Diversisporales</taxon>
        <taxon>Acaulosporaceae</taxon>
        <taxon>Acaulospora</taxon>
    </lineage>
</organism>
<dbReference type="SUPFAM" id="SSF49562">
    <property type="entry name" value="C2 domain (Calcium/lipid-binding domain, CaLB)"/>
    <property type="match status" value="1"/>
</dbReference>
<dbReference type="GO" id="GO:0005886">
    <property type="term" value="C:plasma membrane"/>
    <property type="evidence" value="ECO:0007669"/>
    <property type="project" value="UniProtKB-SubCell"/>
</dbReference>
<name>A0A9N8ZYM7_9GLOM</name>
<evidence type="ECO:0000256" key="14">
    <source>
        <dbReference type="ARBA" id="ARBA00026104"/>
    </source>
</evidence>
<feature type="compositionally biased region" description="Polar residues" evidence="15">
    <location>
        <begin position="14"/>
        <end position="26"/>
    </location>
</feature>
<dbReference type="PANTHER" id="PTHR45792:SF8">
    <property type="entry name" value="DIACYLGLYCEROL LIPASE-ALPHA"/>
    <property type="match status" value="1"/>
</dbReference>
<dbReference type="InterPro" id="IPR002921">
    <property type="entry name" value="Fungal_lipase-type"/>
</dbReference>
<evidence type="ECO:0000256" key="8">
    <source>
        <dbReference type="ARBA" id="ARBA00022837"/>
    </source>
</evidence>
<comment type="subcellular location">
    <subcellularLocation>
        <location evidence="2">Cell membrane</location>
        <topology evidence="2">Multi-pass membrane protein</topology>
    </subcellularLocation>
</comment>
<keyword evidence="3" id="KW-1003">Cell membrane</keyword>
<dbReference type="Gene3D" id="3.40.50.1820">
    <property type="entry name" value="alpha/beta hydrolase"/>
    <property type="match status" value="1"/>
</dbReference>
<evidence type="ECO:0000256" key="9">
    <source>
        <dbReference type="ARBA" id="ARBA00022963"/>
    </source>
</evidence>
<keyword evidence="8" id="KW-0106">Calcium</keyword>
<dbReference type="GO" id="GO:0046340">
    <property type="term" value="P:diacylglycerol catabolic process"/>
    <property type="evidence" value="ECO:0007669"/>
    <property type="project" value="TreeGrafter"/>
</dbReference>
<keyword evidence="4" id="KW-0597">Phosphoprotein</keyword>
<dbReference type="EC" id="3.1.1.116" evidence="14"/>
<feature type="compositionally biased region" description="Polar residues" evidence="15">
    <location>
        <begin position="96"/>
        <end position="112"/>
    </location>
</feature>
<feature type="region of interest" description="Disordered" evidence="15">
    <location>
        <begin position="92"/>
        <end position="119"/>
    </location>
</feature>
<evidence type="ECO:0000256" key="7">
    <source>
        <dbReference type="ARBA" id="ARBA00022801"/>
    </source>
</evidence>
<dbReference type="PANTHER" id="PTHR45792">
    <property type="entry name" value="DIACYLGLYCEROL LIPASE HOMOLOG-RELATED"/>
    <property type="match status" value="1"/>
</dbReference>
<evidence type="ECO:0000256" key="6">
    <source>
        <dbReference type="ARBA" id="ARBA00022723"/>
    </source>
</evidence>
<evidence type="ECO:0000256" key="2">
    <source>
        <dbReference type="ARBA" id="ARBA00004651"/>
    </source>
</evidence>
<evidence type="ECO:0000259" key="16">
    <source>
        <dbReference type="Pfam" id="PF01764"/>
    </source>
</evidence>
<dbReference type="InterPro" id="IPR035892">
    <property type="entry name" value="C2_domain_sf"/>
</dbReference>
<gene>
    <name evidence="17" type="ORF">AMORRO_LOCUS3760</name>
</gene>
<dbReference type="CDD" id="cd00519">
    <property type="entry name" value="Lipase_3"/>
    <property type="match status" value="1"/>
</dbReference>
<protein>
    <recommendedName>
        <fullName evidence="14">sn-1-specific diacylglycerol lipase</fullName>
        <ecNumber evidence="14">3.1.1.116</ecNumber>
    </recommendedName>
</protein>
<keyword evidence="5" id="KW-0812">Transmembrane</keyword>
<dbReference type="Pfam" id="PF01764">
    <property type="entry name" value="Lipase_3"/>
    <property type="match status" value="1"/>
</dbReference>
<keyword evidence="18" id="KW-1185">Reference proteome</keyword>
<feature type="region of interest" description="Disordered" evidence="15">
    <location>
        <begin position="1"/>
        <end position="41"/>
    </location>
</feature>
<comment type="catalytic activity">
    <reaction evidence="13">
        <text>a 1,2-diacyl-sn-glycerol + H2O = a 2-acylglycerol + a fatty acid + H(+)</text>
        <dbReference type="Rhea" id="RHEA:33275"/>
        <dbReference type="ChEBI" id="CHEBI:15377"/>
        <dbReference type="ChEBI" id="CHEBI:15378"/>
        <dbReference type="ChEBI" id="CHEBI:17389"/>
        <dbReference type="ChEBI" id="CHEBI:17815"/>
        <dbReference type="ChEBI" id="CHEBI:28868"/>
        <dbReference type="EC" id="3.1.1.116"/>
    </reaction>
    <physiologicalReaction direction="left-to-right" evidence="13">
        <dbReference type="Rhea" id="RHEA:33276"/>
    </physiologicalReaction>
</comment>
<evidence type="ECO:0000256" key="5">
    <source>
        <dbReference type="ARBA" id="ARBA00022692"/>
    </source>
</evidence>